<reference evidence="2" key="1">
    <citation type="journal article" date="2019" name="Sci. Rep.">
        <title>Draft genome of Tanacetum cinerariifolium, the natural source of mosquito coil.</title>
        <authorList>
            <person name="Yamashiro T."/>
            <person name="Shiraishi A."/>
            <person name="Satake H."/>
            <person name="Nakayama K."/>
        </authorList>
    </citation>
    <scope>NUCLEOTIDE SEQUENCE</scope>
</reference>
<name>A0A699KND6_TANCI</name>
<gene>
    <name evidence="2" type="ORF">Tci_669416</name>
</gene>
<dbReference type="AlphaFoldDB" id="A0A699KND6"/>
<accession>A0A699KND6</accession>
<proteinExistence type="predicted"/>
<sequence length="469" mass="51652">MLVHGLIFQGEGSTVPVESHHTPTCAPSTSQPHLLPTLMIPIKRETEAPQPSSPLHTNVADEAASIGVDVRHRGDTTIVTSLDAGQGSGNINKTPSMPYDLPLLRVYTLGSDDGRIQHNELMNLVTKLSDRVVALETDLKQTKKVYGAAYTKLITKGRKIDEIDQDPNISLIQHDAEIQGRYDQDMEFILDFDAAKKVSTAEKEVSTAEQVSTAGATVTTASVDVSPASSTRRVYTVDNITMAETLVYISGGVHPKTKRLQAEEKNKYNEVDQAKILVDLFSQRKRYFSTQKAKAKRNKPMTQAQQMTYMSNYIKHMGSHTLQQLRRYSFDELKTLFEITIRRVNTFVPMETEDKGRESELIAGSSQEKITDSVEVRSYKRAAEAKLDYEGEGSTVPVESHHTPTCAPSTSQPHLLPTLMIPIRQETEAPQPSSPLHTNVADEAASIGVDVRHRGATTIVTSLDAGLGS</sequence>
<evidence type="ECO:0000256" key="1">
    <source>
        <dbReference type="SAM" id="MobiDB-lite"/>
    </source>
</evidence>
<comment type="caution">
    <text evidence="2">The sequence shown here is derived from an EMBL/GenBank/DDBJ whole genome shotgun (WGS) entry which is preliminary data.</text>
</comment>
<feature type="region of interest" description="Disordered" evidence="1">
    <location>
        <begin position="13"/>
        <end position="33"/>
    </location>
</feature>
<feature type="region of interest" description="Disordered" evidence="1">
    <location>
        <begin position="390"/>
        <end position="414"/>
    </location>
</feature>
<organism evidence="2">
    <name type="scientific">Tanacetum cinerariifolium</name>
    <name type="common">Dalmatian daisy</name>
    <name type="synonym">Chrysanthemum cinerariifolium</name>
    <dbReference type="NCBI Taxonomy" id="118510"/>
    <lineage>
        <taxon>Eukaryota</taxon>
        <taxon>Viridiplantae</taxon>
        <taxon>Streptophyta</taxon>
        <taxon>Embryophyta</taxon>
        <taxon>Tracheophyta</taxon>
        <taxon>Spermatophyta</taxon>
        <taxon>Magnoliopsida</taxon>
        <taxon>eudicotyledons</taxon>
        <taxon>Gunneridae</taxon>
        <taxon>Pentapetalae</taxon>
        <taxon>asterids</taxon>
        <taxon>campanulids</taxon>
        <taxon>Asterales</taxon>
        <taxon>Asteraceae</taxon>
        <taxon>Asteroideae</taxon>
        <taxon>Anthemideae</taxon>
        <taxon>Anthemidinae</taxon>
        <taxon>Tanacetum</taxon>
    </lineage>
</organism>
<dbReference type="EMBL" id="BKCJ010525426">
    <property type="protein sequence ID" value="GFA97444.1"/>
    <property type="molecule type" value="Genomic_DNA"/>
</dbReference>
<protein>
    <submittedName>
        <fullName evidence="2">Uncharacterized protein</fullName>
    </submittedName>
</protein>
<evidence type="ECO:0000313" key="2">
    <source>
        <dbReference type="EMBL" id="GFA97444.1"/>
    </source>
</evidence>
<feature type="non-terminal residue" evidence="2">
    <location>
        <position position="469"/>
    </location>
</feature>